<reference evidence="1 2" key="1">
    <citation type="journal article" date="2022" name="DNA Res.">
        <title>Chromosomal-level genome assembly of the orchid tree Bauhinia variegata (Leguminosae; Cercidoideae) supports the allotetraploid origin hypothesis of Bauhinia.</title>
        <authorList>
            <person name="Zhong Y."/>
            <person name="Chen Y."/>
            <person name="Zheng D."/>
            <person name="Pang J."/>
            <person name="Liu Y."/>
            <person name="Luo S."/>
            <person name="Meng S."/>
            <person name="Qian L."/>
            <person name="Wei D."/>
            <person name="Dai S."/>
            <person name="Zhou R."/>
        </authorList>
    </citation>
    <scope>NUCLEOTIDE SEQUENCE [LARGE SCALE GENOMIC DNA]</scope>
    <source>
        <strain evidence="1">BV-YZ2020</strain>
    </source>
</reference>
<evidence type="ECO:0000313" key="1">
    <source>
        <dbReference type="EMBL" id="KAI4323277.1"/>
    </source>
</evidence>
<organism evidence="1 2">
    <name type="scientific">Bauhinia variegata</name>
    <name type="common">Purple orchid tree</name>
    <name type="synonym">Phanera variegata</name>
    <dbReference type="NCBI Taxonomy" id="167791"/>
    <lineage>
        <taxon>Eukaryota</taxon>
        <taxon>Viridiplantae</taxon>
        <taxon>Streptophyta</taxon>
        <taxon>Embryophyta</taxon>
        <taxon>Tracheophyta</taxon>
        <taxon>Spermatophyta</taxon>
        <taxon>Magnoliopsida</taxon>
        <taxon>eudicotyledons</taxon>
        <taxon>Gunneridae</taxon>
        <taxon>Pentapetalae</taxon>
        <taxon>rosids</taxon>
        <taxon>fabids</taxon>
        <taxon>Fabales</taxon>
        <taxon>Fabaceae</taxon>
        <taxon>Cercidoideae</taxon>
        <taxon>Cercideae</taxon>
        <taxon>Bauhiniinae</taxon>
        <taxon>Bauhinia</taxon>
    </lineage>
</organism>
<sequence>MDESIPILIQSDSTEQDVPKPESFDEIIEKSLRHFGWQQFSQSFFVSLTGFFEAQQAFIGIYTDANPAWHCNNSTICSSGSDICKLPKSAWSWDGPSSQSIISQWGLECASSFVAGLPQSSFFVECLTGGILLSSAADSSLGRRNLLVLCCFMMSLASFAIVFSTNVWIYSALKFLIGFFRSTIGTCALVLQAEKVSREWRFRMGTLTLFSFALGFLSLPAIGYVNKDSSWKYLYLWTSIPAICYSIFACYFVTESPRWLFMQGRQEEAMAIIKGTAPTEDGAKLSASLLEMPLKPSAPSAVYYSSMIKLFKKRWASQRILAAIVITFGIGMVYYGMPLGLGHLGFDIYLSVTFNALIEIPSFAVTYFLENCRRRYSLLAFTSISGICSILSVVVGNNGLKGAKIWLELASFFSVRVACNVSLIHIIEVFPTCVRNTSTALARQAIAFGAIFGPFLVAAARKNDLFSYGVFGVVIFCSGIFVAYLPETKGVALSDTMEQQEYKEINTV</sequence>
<keyword evidence="2" id="KW-1185">Reference proteome</keyword>
<proteinExistence type="predicted"/>
<protein>
    <submittedName>
        <fullName evidence="1">Uncharacterized protein</fullName>
    </submittedName>
</protein>
<gene>
    <name evidence="1" type="ORF">L6164_022897</name>
</gene>
<dbReference type="Proteomes" id="UP000828941">
    <property type="component" value="Chromosome 9"/>
</dbReference>
<comment type="caution">
    <text evidence="1">The sequence shown here is derived from an EMBL/GenBank/DDBJ whole genome shotgun (WGS) entry which is preliminary data.</text>
</comment>
<accession>A0ACB9MGL1</accession>
<evidence type="ECO:0000313" key="2">
    <source>
        <dbReference type="Proteomes" id="UP000828941"/>
    </source>
</evidence>
<name>A0ACB9MGL1_BAUVA</name>
<dbReference type="EMBL" id="CM039434">
    <property type="protein sequence ID" value="KAI4323277.1"/>
    <property type="molecule type" value="Genomic_DNA"/>
</dbReference>